<dbReference type="InterPro" id="IPR045341">
    <property type="entry name" value="DUF6532"/>
</dbReference>
<keyword evidence="3" id="KW-1185">Reference proteome</keyword>
<sequence length="316" mass="34964">MQVIIGTKHSADKLSNEEVHNDEGCKLGSRNIAKIPIARQRVVAEAYAFFCKAITQTDCFPASDNLEYMRTGAWHNALVYLQNTKGLTGVSPMPLKNELNLIQQCLSQFRGNVKTAARNAVVVRTAKEKDGGMGYSAAGFYFIKSDVGNVNVQNQNSRLCELLIEKCAFVYQNPFDTSAKGSLFRNETIQIIINKVFFDDGGESEGLRQGFFEDEAIPLPAIALVVTAYECALDEWKTGVHTPISFAAARYEAKYHQHLKTLQDWHIYSQTPTQACQTLQKDLYWAGSVYVGAINPDGNLSLPMPTLSASAFAVDE</sequence>
<gene>
    <name evidence="2" type="ORF">AAF712_015871</name>
</gene>
<dbReference type="Pfam" id="PF20149">
    <property type="entry name" value="DUF6532"/>
    <property type="match status" value="1"/>
</dbReference>
<evidence type="ECO:0000313" key="2">
    <source>
        <dbReference type="EMBL" id="KAL0057487.1"/>
    </source>
</evidence>
<protein>
    <recommendedName>
        <fullName evidence="1">DUF6532 domain-containing protein</fullName>
    </recommendedName>
</protein>
<reference evidence="2 3" key="1">
    <citation type="submission" date="2024-05" db="EMBL/GenBank/DDBJ databases">
        <title>A draft genome resource for the thread blight pathogen Marasmius tenuissimus strain MS-2.</title>
        <authorList>
            <person name="Yulfo-Soto G.E."/>
            <person name="Baruah I.K."/>
            <person name="Amoako-Attah I."/>
            <person name="Bukari Y."/>
            <person name="Meinhardt L.W."/>
            <person name="Bailey B.A."/>
            <person name="Cohen S.P."/>
        </authorList>
    </citation>
    <scope>NUCLEOTIDE SEQUENCE [LARGE SCALE GENOMIC DNA]</scope>
    <source>
        <strain evidence="2 3">MS-2</strain>
    </source>
</reference>
<organism evidence="2 3">
    <name type="scientific">Marasmius tenuissimus</name>
    <dbReference type="NCBI Taxonomy" id="585030"/>
    <lineage>
        <taxon>Eukaryota</taxon>
        <taxon>Fungi</taxon>
        <taxon>Dikarya</taxon>
        <taxon>Basidiomycota</taxon>
        <taxon>Agaricomycotina</taxon>
        <taxon>Agaricomycetes</taxon>
        <taxon>Agaricomycetidae</taxon>
        <taxon>Agaricales</taxon>
        <taxon>Marasmiineae</taxon>
        <taxon>Marasmiaceae</taxon>
        <taxon>Marasmius</taxon>
    </lineage>
</organism>
<comment type="caution">
    <text evidence="2">The sequence shown here is derived from an EMBL/GenBank/DDBJ whole genome shotgun (WGS) entry which is preliminary data.</text>
</comment>
<dbReference type="Proteomes" id="UP001437256">
    <property type="component" value="Unassembled WGS sequence"/>
</dbReference>
<proteinExistence type="predicted"/>
<feature type="domain" description="DUF6532" evidence="1">
    <location>
        <begin position="46"/>
        <end position="265"/>
    </location>
</feature>
<evidence type="ECO:0000313" key="3">
    <source>
        <dbReference type="Proteomes" id="UP001437256"/>
    </source>
</evidence>
<accession>A0ABR2Z8C5</accession>
<evidence type="ECO:0000259" key="1">
    <source>
        <dbReference type="Pfam" id="PF20149"/>
    </source>
</evidence>
<dbReference type="EMBL" id="JBBXMP010000517">
    <property type="protein sequence ID" value="KAL0057487.1"/>
    <property type="molecule type" value="Genomic_DNA"/>
</dbReference>
<name>A0ABR2Z8C5_9AGAR</name>